<dbReference type="InterPro" id="IPR004629">
    <property type="entry name" value="WecG_TagA_CpsF"/>
</dbReference>
<dbReference type="CDD" id="cd06533">
    <property type="entry name" value="Glyco_transf_WecG_TagA"/>
    <property type="match status" value="1"/>
</dbReference>
<dbReference type="PANTHER" id="PTHR34136">
    <property type="match status" value="1"/>
</dbReference>
<name>A0A2M7FYE6_9BACT</name>
<comment type="caution">
    <text evidence="3">The sequence shown here is derived from an EMBL/GenBank/DDBJ whole genome shotgun (WGS) entry which is preliminary data.</text>
</comment>
<accession>A0A2M7FYE6</accession>
<protein>
    <submittedName>
        <fullName evidence="3">Glycosyltransferase</fullName>
    </submittedName>
</protein>
<evidence type="ECO:0000256" key="2">
    <source>
        <dbReference type="ARBA" id="ARBA00022679"/>
    </source>
</evidence>
<proteinExistence type="predicted"/>
<dbReference type="GO" id="GO:0016758">
    <property type="term" value="F:hexosyltransferase activity"/>
    <property type="evidence" value="ECO:0007669"/>
    <property type="project" value="TreeGrafter"/>
</dbReference>
<evidence type="ECO:0000313" key="3">
    <source>
        <dbReference type="EMBL" id="PIW14176.1"/>
    </source>
</evidence>
<organism evidence="3 4">
    <name type="scientific">bacterium (Candidatus Blackallbacteria) CG17_big_fil_post_rev_8_21_14_2_50_48_46</name>
    <dbReference type="NCBI Taxonomy" id="2014261"/>
    <lineage>
        <taxon>Bacteria</taxon>
        <taxon>Candidatus Blackallbacteria</taxon>
    </lineage>
</organism>
<evidence type="ECO:0000256" key="1">
    <source>
        <dbReference type="ARBA" id="ARBA00022676"/>
    </source>
</evidence>
<dbReference type="EMBL" id="PFFQ01000063">
    <property type="protein sequence ID" value="PIW14176.1"/>
    <property type="molecule type" value="Genomic_DNA"/>
</dbReference>
<evidence type="ECO:0000313" key="4">
    <source>
        <dbReference type="Proteomes" id="UP000231019"/>
    </source>
</evidence>
<dbReference type="NCBIfam" id="TIGR00696">
    <property type="entry name" value="wecG_tagA_cpsF"/>
    <property type="match status" value="1"/>
</dbReference>
<sequence>MKTLNKNWPVTALLNISVDCIGKSALLELLQSGRSLNAPIHLVTMNAEMAYSALENPDFMRILQSADLIIPDGIGVVWALARQGVKVARLPGVEIVEDLLAASTQSDLKLALLGSSESTHAILPGILQERFGEVKLVYRRNGFFQPEDVPQLIAEINQAQPDILFVALGVPKQEEFIAKWRSELKVPILIGVGGSFDVISGQLQRAPLWMRKMHLEWFYRLIQQPSRWRRMLALPKFVLKVMFSPA</sequence>
<reference evidence="3 4" key="1">
    <citation type="submission" date="2017-09" db="EMBL/GenBank/DDBJ databases">
        <title>Depth-based differentiation of microbial function through sediment-hosted aquifers and enrichment of novel symbionts in the deep terrestrial subsurface.</title>
        <authorList>
            <person name="Probst A.J."/>
            <person name="Ladd B."/>
            <person name="Jarett J.K."/>
            <person name="Geller-Mcgrath D.E."/>
            <person name="Sieber C.M."/>
            <person name="Emerson J.B."/>
            <person name="Anantharaman K."/>
            <person name="Thomas B.C."/>
            <person name="Malmstrom R."/>
            <person name="Stieglmeier M."/>
            <person name="Klingl A."/>
            <person name="Woyke T."/>
            <person name="Ryan C.M."/>
            <person name="Banfield J.F."/>
        </authorList>
    </citation>
    <scope>NUCLEOTIDE SEQUENCE [LARGE SCALE GENOMIC DNA]</scope>
    <source>
        <strain evidence="3">CG17_big_fil_post_rev_8_21_14_2_50_48_46</strain>
    </source>
</reference>
<gene>
    <name evidence="3" type="ORF">COW36_22635</name>
</gene>
<keyword evidence="2 3" id="KW-0808">Transferase</keyword>
<dbReference type="Proteomes" id="UP000231019">
    <property type="component" value="Unassembled WGS sequence"/>
</dbReference>
<dbReference type="Pfam" id="PF03808">
    <property type="entry name" value="Glyco_tran_WecG"/>
    <property type="match status" value="1"/>
</dbReference>
<dbReference type="PANTHER" id="PTHR34136:SF1">
    <property type="entry name" value="UDP-N-ACETYL-D-MANNOSAMINURONIC ACID TRANSFERASE"/>
    <property type="match status" value="1"/>
</dbReference>
<dbReference type="AlphaFoldDB" id="A0A2M7FYE6"/>
<keyword evidence="1" id="KW-0328">Glycosyltransferase</keyword>